<comment type="caution">
    <text evidence="10">The sequence shown here is derived from an EMBL/GenBank/DDBJ whole genome shotgun (WGS) entry which is preliminary data.</text>
</comment>
<keyword evidence="6" id="KW-0560">Oxidoreductase</keyword>
<organism evidence="10 11">
    <name type="scientific">Segatella bryantii</name>
    <name type="common">Prevotella bryantii</name>
    <dbReference type="NCBI Taxonomy" id="77095"/>
    <lineage>
        <taxon>Bacteria</taxon>
        <taxon>Pseudomonadati</taxon>
        <taxon>Bacteroidota</taxon>
        <taxon>Bacteroidia</taxon>
        <taxon>Bacteroidales</taxon>
        <taxon>Prevotellaceae</taxon>
        <taxon>Segatella</taxon>
    </lineage>
</organism>
<sequence length="283" mass="32150">MHPETNQEQYLGKTMAEININTDTCIMCGKCTQVCPPHIFMQREKKTPIRVFKPERCIDCGHCVDVCPTHSIEHSNIPYEKVHKIDYKDMPTPEQLMNLLHARRSNRTFTDRTIQDSAFEQIIEAGYYAPTAVNNRQVKITLLKDADQLLQVKQYVMDTFLEMAAKMKAENNANEGYYNAAMLEGLVKSATRGRDTILRGCSAILVFTSNHDMGIRDCQLAYQNSSLMAQALGISQVYLGYVLNAYTNGDQKKLEEIMGVTDHIQAVMALGIPAFRYTNYTER</sequence>
<dbReference type="PROSITE" id="PS51379">
    <property type="entry name" value="4FE4S_FER_2"/>
    <property type="match status" value="2"/>
</dbReference>
<dbReference type="SUPFAM" id="SSF54862">
    <property type="entry name" value="4Fe-4S ferredoxins"/>
    <property type="match status" value="1"/>
</dbReference>
<evidence type="ECO:0000256" key="8">
    <source>
        <dbReference type="ARBA" id="ARBA00023014"/>
    </source>
</evidence>
<comment type="cofactor">
    <cofactor evidence="1">
        <name>FMN</name>
        <dbReference type="ChEBI" id="CHEBI:58210"/>
    </cofactor>
</comment>
<evidence type="ECO:0000256" key="4">
    <source>
        <dbReference type="ARBA" id="ARBA00022643"/>
    </source>
</evidence>
<evidence type="ECO:0000256" key="6">
    <source>
        <dbReference type="ARBA" id="ARBA00023002"/>
    </source>
</evidence>
<keyword evidence="8" id="KW-0411">Iron-sulfur</keyword>
<accession>A0ABX4EL71</accession>
<dbReference type="InterPro" id="IPR017900">
    <property type="entry name" value="4Fe4S_Fe_S_CS"/>
</dbReference>
<evidence type="ECO:0000256" key="2">
    <source>
        <dbReference type="ARBA" id="ARBA00007118"/>
    </source>
</evidence>
<dbReference type="InterPro" id="IPR000415">
    <property type="entry name" value="Nitroreductase-like"/>
</dbReference>
<evidence type="ECO:0000256" key="3">
    <source>
        <dbReference type="ARBA" id="ARBA00022630"/>
    </source>
</evidence>
<dbReference type="InterPro" id="IPR029479">
    <property type="entry name" value="Nitroreductase"/>
</dbReference>
<proteinExistence type="inferred from homology"/>
<dbReference type="Gene3D" id="3.40.109.10">
    <property type="entry name" value="NADH Oxidase"/>
    <property type="match status" value="1"/>
</dbReference>
<evidence type="ECO:0000256" key="1">
    <source>
        <dbReference type="ARBA" id="ARBA00001917"/>
    </source>
</evidence>
<dbReference type="SUPFAM" id="SSF55469">
    <property type="entry name" value="FMN-dependent nitroreductase-like"/>
    <property type="match status" value="1"/>
</dbReference>
<dbReference type="PANTHER" id="PTHR43673">
    <property type="entry name" value="NAD(P)H NITROREDUCTASE YDGI-RELATED"/>
    <property type="match status" value="1"/>
</dbReference>
<feature type="domain" description="4Fe-4S ferredoxin-type" evidence="9">
    <location>
        <begin position="16"/>
        <end position="45"/>
    </location>
</feature>
<protein>
    <recommendedName>
        <fullName evidence="9">4Fe-4S ferredoxin-type domain-containing protein</fullName>
    </recommendedName>
</protein>
<dbReference type="PANTHER" id="PTHR43673:SF2">
    <property type="entry name" value="NITROREDUCTASE"/>
    <property type="match status" value="1"/>
</dbReference>
<evidence type="ECO:0000259" key="9">
    <source>
        <dbReference type="PROSITE" id="PS51379"/>
    </source>
</evidence>
<keyword evidence="4" id="KW-0288">FMN</keyword>
<evidence type="ECO:0000313" key="10">
    <source>
        <dbReference type="EMBL" id="OYP57340.1"/>
    </source>
</evidence>
<name>A0ABX4EL71_SEGBR</name>
<dbReference type="Proteomes" id="UP000216189">
    <property type="component" value="Unassembled WGS sequence"/>
</dbReference>
<keyword evidence="7" id="KW-0408">Iron</keyword>
<dbReference type="EMBL" id="NPJF01000002">
    <property type="protein sequence ID" value="OYP57340.1"/>
    <property type="molecule type" value="Genomic_DNA"/>
</dbReference>
<keyword evidence="3" id="KW-0285">Flavoprotein</keyword>
<dbReference type="InterPro" id="IPR017896">
    <property type="entry name" value="4Fe4S_Fe-S-bd"/>
</dbReference>
<evidence type="ECO:0000313" key="11">
    <source>
        <dbReference type="Proteomes" id="UP000216189"/>
    </source>
</evidence>
<feature type="domain" description="4Fe-4S ferredoxin-type" evidence="9">
    <location>
        <begin position="47"/>
        <end position="77"/>
    </location>
</feature>
<evidence type="ECO:0000256" key="7">
    <source>
        <dbReference type="ARBA" id="ARBA00023004"/>
    </source>
</evidence>
<keyword evidence="11" id="KW-1185">Reference proteome</keyword>
<evidence type="ECO:0000256" key="5">
    <source>
        <dbReference type="ARBA" id="ARBA00022723"/>
    </source>
</evidence>
<keyword evidence="5" id="KW-0479">Metal-binding</keyword>
<comment type="similarity">
    <text evidence="2">Belongs to the nitroreductase family.</text>
</comment>
<dbReference type="Gene3D" id="3.30.70.20">
    <property type="match status" value="2"/>
</dbReference>
<dbReference type="PROSITE" id="PS00198">
    <property type="entry name" value="4FE4S_FER_1"/>
    <property type="match status" value="1"/>
</dbReference>
<gene>
    <name evidence="10" type="ORF">CIK91_00265</name>
</gene>
<dbReference type="Pfam" id="PF00881">
    <property type="entry name" value="Nitroreductase"/>
    <property type="match status" value="1"/>
</dbReference>
<reference evidence="10 11" key="1">
    <citation type="submission" date="2017-08" db="EMBL/GenBank/DDBJ databases">
        <title>Comparative genomics of non-oral Prevotella species.</title>
        <authorList>
            <person name="Accetto T."/>
            <person name="Nograsek B."/>
            <person name="Avgustin G."/>
        </authorList>
    </citation>
    <scope>NUCLEOTIDE SEQUENCE [LARGE SCALE GENOMIC DNA]</scope>
    <source>
        <strain evidence="10 11">TC1-1</strain>
    </source>
</reference>
<dbReference type="Pfam" id="PF13237">
    <property type="entry name" value="Fer4_10"/>
    <property type="match status" value="1"/>
</dbReference>